<accession>A0ABQ7V3Z0</accession>
<name>A0ABQ7V3Z0_SOLTU</name>
<sequence>MLDKISEHLPKDQEFAASSGVPMKILAHPNDAVGKVYGVEHSDRVCGLDGNVCPSNAFGMPRIQLAM</sequence>
<keyword evidence="2" id="KW-1185">Reference proteome</keyword>
<proteinExistence type="predicted"/>
<dbReference type="EMBL" id="JAIVGD010000015">
    <property type="protein sequence ID" value="KAH0758776.1"/>
    <property type="molecule type" value="Genomic_DNA"/>
</dbReference>
<evidence type="ECO:0000313" key="1">
    <source>
        <dbReference type="EMBL" id="KAH0758776.1"/>
    </source>
</evidence>
<reference evidence="1 2" key="1">
    <citation type="journal article" date="2021" name="bioRxiv">
        <title>Chromosome-scale and haplotype-resolved genome assembly of a tetraploid potato cultivar.</title>
        <authorList>
            <person name="Sun H."/>
            <person name="Jiao W.-B."/>
            <person name="Krause K."/>
            <person name="Campoy J.A."/>
            <person name="Goel M."/>
            <person name="Folz-Donahue K."/>
            <person name="Kukat C."/>
            <person name="Huettel B."/>
            <person name="Schneeberger K."/>
        </authorList>
    </citation>
    <scope>NUCLEOTIDE SEQUENCE [LARGE SCALE GENOMIC DNA]</scope>
    <source>
        <strain evidence="1">SolTubOtavaFocal</strain>
        <tissue evidence="1">Leaves</tissue>
    </source>
</reference>
<organism evidence="1 2">
    <name type="scientific">Solanum tuberosum</name>
    <name type="common">Potato</name>
    <dbReference type="NCBI Taxonomy" id="4113"/>
    <lineage>
        <taxon>Eukaryota</taxon>
        <taxon>Viridiplantae</taxon>
        <taxon>Streptophyta</taxon>
        <taxon>Embryophyta</taxon>
        <taxon>Tracheophyta</taxon>
        <taxon>Spermatophyta</taxon>
        <taxon>Magnoliopsida</taxon>
        <taxon>eudicotyledons</taxon>
        <taxon>Gunneridae</taxon>
        <taxon>Pentapetalae</taxon>
        <taxon>asterids</taxon>
        <taxon>lamiids</taxon>
        <taxon>Solanales</taxon>
        <taxon>Solanaceae</taxon>
        <taxon>Solanoideae</taxon>
        <taxon>Solaneae</taxon>
        <taxon>Solanum</taxon>
    </lineage>
</organism>
<protein>
    <submittedName>
        <fullName evidence="1">Uncharacterized protein</fullName>
    </submittedName>
</protein>
<evidence type="ECO:0000313" key="2">
    <source>
        <dbReference type="Proteomes" id="UP000826656"/>
    </source>
</evidence>
<gene>
    <name evidence="1" type="ORF">KY290_022269</name>
</gene>
<dbReference type="Proteomes" id="UP000826656">
    <property type="component" value="Unassembled WGS sequence"/>
</dbReference>
<comment type="caution">
    <text evidence="1">The sequence shown here is derived from an EMBL/GenBank/DDBJ whole genome shotgun (WGS) entry which is preliminary data.</text>
</comment>